<feature type="signal peptide" evidence="2">
    <location>
        <begin position="1"/>
        <end position="15"/>
    </location>
</feature>
<keyword evidence="2" id="KW-0732">Signal</keyword>
<evidence type="ECO:0000256" key="1">
    <source>
        <dbReference type="SAM" id="MobiDB-lite"/>
    </source>
</evidence>
<evidence type="ECO:0000313" key="3">
    <source>
        <dbReference type="Proteomes" id="UP000492821"/>
    </source>
</evidence>
<feature type="chain" id="PRO_5028938707" evidence="2">
    <location>
        <begin position="16"/>
        <end position="279"/>
    </location>
</feature>
<protein>
    <submittedName>
        <fullName evidence="4">DUF148 domain-containing protein</fullName>
    </submittedName>
</protein>
<feature type="region of interest" description="Disordered" evidence="1">
    <location>
        <begin position="122"/>
        <end position="141"/>
    </location>
</feature>
<dbReference type="InterPro" id="IPR052823">
    <property type="entry name" value="SXP/RAL-2_related"/>
</dbReference>
<organism evidence="3 4">
    <name type="scientific">Panagrellus redivivus</name>
    <name type="common">Microworm</name>
    <dbReference type="NCBI Taxonomy" id="6233"/>
    <lineage>
        <taxon>Eukaryota</taxon>
        <taxon>Metazoa</taxon>
        <taxon>Ecdysozoa</taxon>
        <taxon>Nematoda</taxon>
        <taxon>Chromadorea</taxon>
        <taxon>Rhabditida</taxon>
        <taxon>Tylenchina</taxon>
        <taxon>Panagrolaimomorpha</taxon>
        <taxon>Panagrolaimoidea</taxon>
        <taxon>Panagrolaimidae</taxon>
        <taxon>Panagrellus</taxon>
    </lineage>
</organism>
<reference evidence="3" key="1">
    <citation type="journal article" date="2013" name="Genetics">
        <title>The draft genome and transcriptome of Panagrellus redivivus are shaped by the harsh demands of a free-living lifestyle.</title>
        <authorList>
            <person name="Srinivasan J."/>
            <person name="Dillman A.R."/>
            <person name="Macchietto M.G."/>
            <person name="Heikkinen L."/>
            <person name="Lakso M."/>
            <person name="Fracchia K.M."/>
            <person name="Antoshechkin I."/>
            <person name="Mortazavi A."/>
            <person name="Wong G."/>
            <person name="Sternberg P.W."/>
        </authorList>
    </citation>
    <scope>NUCLEOTIDE SEQUENCE [LARGE SCALE GENOMIC DNA]</scope>
    <source>
        <strain evidence="3">MT8872</strain>
    </source>
</reference>
<name>A0A7E4VHX7_PANRE</name>
<reference evidence="4" key="2">
    <citation type="submission" date="2020-10" db="UniProtKB">
        <authorList>
            <consortium name="WormBaseParasite"/>
        </authorList>
    </citation>
    <scope>IDENTIFICATION</scope>
</reference>
<dbReference type="WBParaSite" id="Pan_g20417.t1">
    <property type="protein sequence ID" value="Pan_g20417.t1"/>
    <property type="gene ID" value="Pan_g20417"/>
</dbReference>
<dbReference type="AlphaFoldDB" id="A0A7E4VHX7"/>
<evidence type="ECO:0000313" key="4">
    <source>
        <dbReference type="WBParaSite" id="Pan_g20417.t1"/>
    </source>
</evidence>
<keyword evidence="3" id="KW-1185">Reference proteome</keyword>
<sequence length="279" mass="31545">MFFTIFAALMAPILAQQWSNTFPIYGRGFAGPTPTMGYHGGEAAIQPQMYGPRGMVMPMQGGQAPQGMSFSPMHQQQQFNMYNRQPQYQGFQPQQQFNPNGPEFPARVVQLPAHARQLSAPTMSRNSPISMPQQNSPIQQEGSVNVESKVSSLPEFLNNADEKIVTEFKTILRTKNMTYDAKIKQIEAEIVPQLDDNHQLQYQKFMKQGDETQQMKRDAIHSKVAQMTGDAQTKFATIAAILKDPSLLEHQRWDKIVEIYNGLEPGLRDEFEAKFADMV</sequence>
<dbReference type="Proteomes" id="UP000492821">
    <property type="component" value="Unassembled WGS sequence"/>
</dbReference>
<accession>A0A7E4VHX7</accession>
<dbReference type="PANTHER" id="PTHR21593:SF36">
    <property type="entry name" value="DUF148 DOMAIN-CONTAINING PROTEIN-RELATED"/>
    <property type="match status" value="1"/>
</dbReference>
<dbReference type="PANTHER" id="PTHR21593">
    <property type="entry name" value="PRION-LIKE- Q/N-RICH -DOMAIN-BEARING PROTEIN PROTEIN"/>
    <property type="match status" value="1"/>
</dbReference>
<evidence type="ECO:0000256" key="2">
    <source>
        <dbReference type="SAM" id="SignalP"/>
    </source>
</evidence>
<proteinExistence type="predicted"/>